<dbReference type="PRINTS" id="PR00812">
    <property type="entry name" value="BCTERIALGSPF"/>
</dbReference>
<proteinExistence type="inferred from homology"/>
<dbReference type="PANTHER" id="PTHR30012">
    <property type="entry name" value="GENERAL SECRETION PATHWAY PROTEIN"/>
    <property type="match status" value="1"/>
</dbReference>
<evidence type="ECO:0000313" key="12">
    <source>
        <dbReference type="EMBL" id="OGN03960.1"/>
    </source>
</evidence>
<comment type="subcellular location">
    <subcellularLocation>
        <location evidence="1">Cell inner membrane</location>
        <topology evidence="1">Multi-pass membrane protein</topology>
    </subcellularLocation>
    <subcellularLocation>
        <location evidence="9">Cell membrane</location>
        <topology evidence="9">Multi-pass membrane protein</topology>
    </subcellularLocation>
</comment>
<feature type="transmembrane region" description="Helical" evidence="10">
    <location>
        <begin position="326"/>
        <end position="347"/>
    </location>
</feature>
<keyword evidence="6 9" id="KW-0812">Transmembrane</keyword>
<dbReference type="STRING" id="1802668.A2831_00115"/>
<comment type="similarity">
    <text evidence="2 9">Belongs to the GSP F family.</text>
</comment>
<name>A0A1F8EUD8_9BACT</name>
<evidence type="ECO:0000256" key="7">
    <source>
        <dbReference type="ARBA" id="ARBA00022989"/>
    </source>
</evidence>
<dbReference type="Proteomes" id="UP000177507">
    <property type="component" value="Unassembled WGS sequence"/>
</dbReference>
<dbReference type="Gene3D" id="1.20.81.30">
    <property type="entry name" value="Type II secretion system (T2SS), domain F"/>
    <property type="match status" value="2"/>
</dbReference>
<dbReference type="PANTHER" id="PTHR30012:SF0">
    <property type="entry name" value="TYPE II SECRETION SYSTEM PROTEIN F-RELATED"/>
    <property type="match status" value="1"/>
</dbReference>
<keyword evidence="8 10" id="KW-0472">Membrane</keyword>
<evidence type="ECO:0000256" key="8">
    <source>
        <dbReference type="ARBA" id="ARBA00023136"/>
    </source>
</evidence>
<sequence>MSKLFNSFVSLSTKEKTLFAKRLSFLIKSGVPIIQSLKILQKQSSSSSRTKILDQVILDVSNGQFLSTSLAKFGHIFDQFAINLIKIGEESGTLDANLEYLAEEMRKKHLLQRKVIGAMVYPIFIVFATLGMAGLLTVYIFPKILPIFASLNVKLPITTRILIWVSNFLSKYGWALGLVIVAATVGWFMLLRLPSIRYWFERLIFRLPLIGSITQNYHMANFCRTLGLLLKSDIRIVRAFSIASETTSNLVYQRALQNVATEVNKGEKITSYMEKHPRLFPHILSQMLSIGEATGKLDETLIYLSELYENEVDEMTKNLSTIIEPALMVFMGIIVGFIAVSIITPIYEITQHLQPR</sequence>
<evidence type="ECO:0000256" key="5">
    <source>
        <dbReference type="ARBA" id="ARBA00022519"/>
    </source>
</evidence>
<protein>
    <recommendedName>
        <fullName evidence="11">Type II secretion system protein GspF domain-containing protein</fullName>
    </recommendedName>
</protein>
<dbReference type="Pfam" id="PF00482">
    <property type="entry name" value="T2SSF"/>
    <property type="match status" value="2"/>
</dbReference>
<keyword evidence="4" id="KW-1003">Cell membrane</keyword>
<reference evidence="12 13" key="1">
    <citation type="journal article" date="2016" name="Nat. Commun.">
        <title>Thousands of microbial genomes shed light on interconnected biogeochemical processes in an aquifer system.</title>
        <authorList>
            <person name="Anantharaman K."/>
            <person name="Brown C.T."/>
            <person name="Hug L.A."/>
            <person name="Sharon I."/>
            <person name="Castelle C.J."/>
            <person name="Probst A.J."/>
            <person name="Thomas B.C."/>
            <person name="Singh A."/>
            <person name="Wilkins M.J."/>
            <person name="Karaoz U."/>
            <person name="Brodie E.L."/>
            <person name="Williams K.H."/>
            <person name="Hubbard S.S."/>
            <person name="Banfield J.F."/>
        </authorList>
    </citation>
    <scope>NUCLEOTIDE SEQUENCE [LARGE SCALE GENOMIC DNA]</scope>
</reference>
<evidence type="ECO:0000256" key="9">
    <source>
        <dbReference type="RuleBase" id="RU003923"/>
    </source>
</evidence>
<dbReference type="GO" id="GO:0005886">
    <property type="term" value="C:plasma membrane"/>
    <property type="evidence" value="ECO:0007669"/>
    <property type="project" value="UniProtKB-SubCell"/>
</dbReference>
<dbReference type="InterPro" id="IPR001992">
    <property type="entry name" value="T2SS_GspF/T4SS_PilC_CS"/>
</dbReference>
<dbReference type="EMBL" id="MGJI01000027">
    <property type="protein sequence ID" value="OGN03960.1"/>
    <property type="molecule type" value="Genomic_DNA"/>
</dbReference>
<feature type="domain" description="Type II secretion system protein GspF" evidence="11">
    <location>
        <begin position="19"/>
        <end position="142"/>
    </location>
</feature>
<keyword evidence="7 10" id="KW-1133">Transmembrane helix</keyword>
<evidence type="ECO:0000256" key="10">
    <source>
        <dbReference type="SAM" id="Phobius"/>
    </source>
</evidence>
<feature type="transmembrane region" description="Helical" evidence="10">
    <location>
        <begin position="172"/>
        <end position="193"/>
    </location>
</feature>
<dbReference type="AlphaFoldDB" id="A0A1F8EUD8"/>
<dbReference type="GO" id="GO:0015628">
    <property type="term" value="P:protein secretion by the type II secretion system"/>
    <property type="evidence" value="ECO:0007669"/>
    <property type="project" value="TreeGrafter"/>
</dbReference>
<gene>
    <name evidence="12" type="ORF">A2831_00115</name>
</gene>
<evidence type="ECO:0000259" key="11">
    <source>
        <dbReference type="Pfam" id="PF00482"/>
    </source>
</evidence>
<accession>A0A1F8EUD8</accession>
<evidence type="ECO:0000256" key="6">
    <source>
        <dbReference type="ARBA" id="ARBA00022692"/>
    </source>
</evidence>
<evidence type="ECO:0000256" key="1">
    <source>
        <dbReference type="ARBA" id="ARBA00004429"/>
    </source>
</evidence>
<keyword evidence="3 9" id="KW-0813">Transport</keyword>
<dbReference type="PROSITE" id="PS00874">
    <property type="entry name" value="T2SP_F"/>
    <property type="match status" value="1"/>
</dbReference>
<dbReference type="InterPro" id="IPR003004">
    <property type="entry name" value="GspF/PilC"/>
</dbReference>
<organism evidence="12 13">
    <name type="scientific">Candidatus Yanofskybacteria bacterium RIFCSPHIGHO2_01_FULL_44_17</name>
    <dbReference type="NCBI Taxonomy" id="1802668"/>
    <lineage>
        <taxon>Bacteria</taxon>
        <taxon>Candidatus Yanofskyibacteriota</taxon>
    </lineage>
</organism>
<dbReference type="InterPro" id="IPR042094">
    <property type="entry name" value="T2SS_GspF_sf"/>
</dbReference>
<keyword evidence="5" id="KW-0997">Cell inner membrane</keyword>
<feature type="transmembrane region" description="Helical" evidence="10">
    <location>
        <begin position="115"/>
        <end position="141"/>
    </location>
</feature>
<evidence type="ECO:0000256" key="4">
    <source>
        <dbReference type="ARBA" id="ARBA00022475"/>
    </source>
</evidence>
<evidence type="ECO:0000313" key="13">
    <source>
        <dbReference type="Proteomes" id="UP000177507"/>
    </source>
</evidence>
<evidence type="ECO:0000256" key="2">
    <source>
        <dbReference type="ARBA" id="ARBA00005745"/>
    </source>
</evidence>
<comment type="caution">
    <text evidence="12">The sequence shown here is derived from an EMBL/GenBank/DDBJ whole genome shotgun (WGS) entry which is preliminary data.</text>
</comment>
<dbReference type="InterPro" id="IPR018076">
    <property type="entry name" value="T2SS_GspF_dom"/>
</dbReference>
<feature type="domain" description="Type II secretion system protein GspF" evidence="11">
    <location>
        <begin position="222"/>
        <end position="345"/>
    </location>
</feature>
<dbReference type="FunFam" id="1.20.81.30:FF:000001">
    <property type="entry name" value="Type II secretion system protein F"/>
    <property type="match status" value="2"/>
</dbReference>
<evidence type="ECO:0000256" key="3">
    <source>
        <dbReference type="ARBA" id="ARBA00022448"/>
    </source>
</evidence>